<dbReference type="AlphaFoldDB" id="A0A0B5KSM6"/>
<sequence length="54" mass="5185">MKTGLIIFLVLAAGGLLLGVAGVYVLAGLGYALLAAAGSLLVAAGFIRKGLIGG</sequence>
<proteinExistence type="predicted"/>
<reference evidence="1 2" key="1">
    <citation type="submission" date="2017-09" db="EMBL/GenBank/DDBJ databases">
        <authorList>
            <person name="Ehlers B."/>
            <person name="Leendertz F.H."/>
        </authorList>
    </citation>
    <scope>NUCLEOTIDE SEQUENCE [LARGE SCALE GENOMIC DNA]</scope>
    <source>
        <strain evidence="1 2">DJ-1</strain>
    </source>
</reference>
<evidence type="ECO:0000313" key="1">
    <source>
        <dbReference type="EMBL" id="PBJ97545.1"/>
    </source>
</evidence>
<organism evidence="1 2">
    <name type="scientific">Pseudomonas plecoglossicida</name>
    <dbReference type="NCBI Taxonomy" id="70775"/>
    <lineage>
        <taxon>Bacteria</taxon>
        <taxon>Pseudomonadati</taxon>
        <taxon>Pseudomonadota</taxon>
        <taxon>Gammaproteobacteria</taxon>
        <taxon>Pseudomonadales</taxon>
        <taxon>Pseudomonadaceae</taxon>
        <taxon>Pseudomonas</taxon>
    </lineage>
</organism>
<dbReference type="Proteomes" id="UP000218102">
    <property type="component" value="Unassembled WGS sequence"/>
</dbReference>
<gene>
    <name evidence="1" type="ORF">CMV24_02165</name>
</gene>
<evidence type="ECO:0000313" key="2">
    <source>
        <dbReference type="Proteomes" id="UP000218102"/>
    </source>
</evidence>
<comment type="caution">
    <text evidence="1">The sequence shown here is derived from an EMBL/GenBank/DDBJ whole genome shotgun (WGS) entry which is preliminary data.</text>
</comment>
<name>A0A0B5KSM6_PSEDL</name>
<dbReference type="KEGG" id="ppj:RK21_05819"/>
<dbReference type="EMBL" id="NTME01000001">
    <property type="protein sequence ID" value="PBJ97545.1"/>
    <property type="molecule type" value="Genomic_DNA"/>
</dbReference>
<protein>
    <submittedName>
        <fullName evidence="1">Uncharacterized protein</fullName>
    </submittedName>
</protein>
<accession>A0A0B5KSM6</accession>
<dbReference type="RefSeq" id="WP_010952648.1">
    <property type="nucleotide sequence ID" value="NZ_CP010359.1"/>
</dbReference>